<gene>
    <name evidence="2" type="primary">Dper\GL22900</name>
    <name evidence="2" type="ORF">Dper_GL22900</name>
</gene>
<reference evidence="2 3" key="1">
    <citation type="journal article" date="2007" name="Nature">
        <title>Evolution of genes and genomes on the Drosophila phylogeny.</title>
        <authorList>
            <consortium name="Drosophila 12 Genomes Consortium"/>
            <person name="Clark A.G."/>
            <person name="Eisen M.B."/>
            <person name="Smith D.R."/>
            <person name="Bergman C.M."/>
            <person name="Oliver B."/>
            <person name="Markow T.A."/>
            <person name="Kaufman T.C."/>
            <person name="Kellis M."/>
            <person name="Gelbart W."/>
            <person name="Iyer V.N."/>
            <person name="Pollard D.A."/>
            <person name="Sackton T.B."/>
            <person name="Larracuente A.M."/>
            <person name="Singh N.D."/>
            <person name="Abad J.P."/>
            <person name="Abt D.N."/>
            <person name="Adryan B."/>
            <person name="Aguade M."/>
            <person name="Akashi H."/>
            <person name="Anderson W.W."/>
            <person name="Aquadro C.F."/>
            <person name="Ardell D.H."/>
            <person name="Arguello R."/>
            <person name="Artieri C.G."/>
            <person name="Barbash D.A."/>
            <person name="Barker D."/>
            <person name="Barsanti P."/>
            <person name="Batterham P."/>
            <person name="Batzoglou S."/>
            <person name="Begun D."/>
            <person name="Bhutkar A."/>
            <person name="Blanco E."/>
            <person name="Bosak S.A."/>
            <person name="Bradley R.K."/>
            <person name="Brand A.D."/>
            <person name="Brent M.R."/>
            <person name="Brooks A.N."/>
            <person name="Brown R.H."/>
            <person name="Butlin R.K."/>
            <person name="Caggese C."/>
            <person name="Calvi B.R."/>
            <person name="Bernardo de Carvalho A."/>
            <person name="Caspi A."/>
            <person name="Castrezana S."/>
            <person name="Celniker S.E."/>
            <person name="Chang J.L."/>
            <person name="Chapple C."/>
            <person name="Chatterji S."/>
            <person name="Chinwalla A."/>
            <person name="Civetta A."/>
            <person name="Clifton S.W."/>
            <person name="Comeron J.M."/>
            <person name="Costello J.C."/>
            <person name="Coyne J.A."/>
            <person name="Daub J."/>
            <person name="David R.G."/>
            <person name="Delcher A.L."/>
            <person name="Delehaunty K."/>
            <person name="Do C.B."/>
            <person name="Ebling H."/>
            <person name="Edwards K."/>
            <person name="Eickbush T."/>
            <person name="Evans J.D."/>
            <person name="Filipski A."/>
            <person name="Findeiss S."/>
            <person name="Freyhult E."/>
            <person name="Fulton L."/>
            <person name="Fulton R."/>
            <person name="Garcia A.C."/>
            <person name="Gardiner A."/>
            <person name="Garfield D.A."/>
            <person name="Garvin B.E."/>
            <person name="Gibson G."/>
            <person name="Gilbert D."/>
            <person name="Gnerre S."/>
            <person name="Godfrey J."/>
            <person name="Good R."/>
            <person name="Gotea V."/>
            <person name="Gravely B."/>
            <person name="Greenberg A.J."/>
            <person name="Griffiths-Jones S."/>
            <person name="Gross S."/>
            <person name="Guigo R."/>
            <person name="Gustafson E.A."/>
            <person name="Haerty W."/>
            <person name="Hahn M.W."/>
            <person name="Halligan D.L."/>
            <person name="Halpern A.L."/>
            <person name="Halter G.M."/>
            <person name="Han M.V."/>
            <person name="Heger A."/>
            <person name="Hillier L."/>
            <person name="Hinrichs A.S."/>
            <person name="Holmes I."/>
            <person name="Hoskins R.A."/>
            <person name="Hubisz M.J."/>
            <person name="Hultmark D."/>
            <person name="Huntley M.A."/>
            <person name="Jaffe D.B."/>
            <person name="Jagadeeshan S."/>
            <person name="Jeck W.R."/>
            <person name="Johnson J."/>
            <person name="Jones C.D."/>
            <person name="Jordan W.C."/>
            <person name="Karpen G.H."/>
            <person name="Kataoka E."/>
            <person name="Keightley P.D."/>
            <person name="Kheradpour P."/>
            <person name="Kirkness E.F."/>
            <person name="Koerich L.B."/>
            <person name="Kristiansen K."/>
            <person name="Kudrna D."/>
            <person name="Kulathinal R.J."/>
            <person name="Kumar S."/>
            <person name="Kwok R."/>
            <person name="Lander E."/>
            <person name="Langley C.H."/>
            <person name="Lapoint R."/>
            <person name="Lazzaro B.P."/>
            <person name="Lee S.J."/>
            <person name="Levesque L."/>
            <person name="Li R."/>
            <person name="Lin C.F."/>
            <person name="Lin M.F."/>
            <person name="Lindblad-Toh K."/>
            <person name="Llopart A."/>
            <person name="Long M."/>
            <person name="Low L."/>
            <person name="Lozovsky E."/>
            <person name="Lu J."/>
            <person name="Luo M."/>
            <person name="Machado C.A."/>
            <person name="Makalowski W."/>
            <person name="Marzo M."/>
            <person name="Matsuda M."/>
            <person name="Matzkin L."/>
            <person name="McAllister B."/>
            <person name="McBride C.S."/>
            <person name="McKernan B."/>
            <person name="McKernan K."/>
            <person name="Mendez-Lago M."/>
            <person name="Minx P."/>
            <person name="Mollenhauer M.U."/>
            <person name="Montooth K."/>
            <person name="Mount S.M."/>
            <person name="Mu X."/>
            <person name="Myers E."/>
            <person name="Negre B."/>
            <person name="Newfeld S."/>
            <person name="Nielsen R."/>
            <person name="Noor M.A."/>
            <person name="O'Grady P."/>
            <person name="Pachter L."/>
            <person name="Papaceit M."/>
            <person name="Parisi M.J."/>
            <person name="Parisi M."/>
            <person name="Parts L."/>
            <person name="Pedersen J.S."/>
            <person name="Pesole G."/>
            <person name="Phillippy A.M."/>
            <person name="Ponting C.P."/>
            <person name="Pop M."/>
            <person name="Porcelli D."/>
            <person name="Powell J.R."/>
            <person name="Prohaska S."/>
            <person name="Pruitt K."/>
            <person name="Puig M."/>
            <person name="Quesneville H."/>
            <person name="Ram K.R."/>
            <person name="Rand D."/>
            <person name="Rasmussen M.D."/>
            <person name="Reed L.K."/>
            <person name="Reenan R."/>
            <person name="Reily A."/>
            <person name="Remington K.A."/>
            <person name="Rieger T.T."/>
            <person name="Ritchie M.G."/>
            <person name="Robin C."/>
            <person name="Rogers Y.H."/>
            <person name="Rohde C."/>
            <person name="Rozas J."/>
            <person name="Rubenfield M.J."/>
            <person name="Ruiz A."/>
            <person name="Russo S."/>
            <person name="Salzberg S.L."/>
            <person name="Sanchez-Gracia A."/>
            <person name="Saranga D.J."/>
            <person name="Sato H."/>
            <person name="Schaeffer S.W."/>
            <person name="Schatz M.C."/>
            <person name="Schlenke T."/>
            <person name="Schwartz R."/>
            <person name="Segarra C."/>
            <person name="Singh R.S."/>
            <person name="Sirot L."/>
            <person name="Sirota M."/>
            <person name="Sisneros N.B."/>
            <person name="Smith C.D."/>
            <person name="Smith T.F."/>
            <person name="Spieth J."/>
            <person name="Stage D.E."/>
            <person name="Stark A."/>
            <person name="Stephan W."/>
            <person name="Strausberg R.L."/>
            <person name="Strempel S."/>
            <person name="Sturgill D."/>
            <person name="Sutton G."/>
            <person name="Sutton G.G."/>
            <person name="Tao W."/>
            <person name="Teichmann S."/>
            <person name="Tobari Y.N."/>
            <person name="Tomimura Y."/>
            <person name="Tsolas J.M."/>
            <person name="Valente V.L."/>
            <person name="Venter E."/>
            <person name="Venter J.C."/>
            <person name="Vicario S."/>
            <person name="Vieira F.G."/>
            <person name="Vilella A.J."/>
            <person name="Villasante A."/>
            <person name="Walenz B."/>
            <person name="Wang J."/>
            <person name="Wasserman M."/>
            <person name="Watts T."/>
            <person name="Wilson D."/>
            <person name="Wilson R.K."/>
            <person name="Wing R.A."/>
            <person name="Wolfner M.F."/>
            <person name="Wong A."/>
            <person name="Wong G.K."/>
            <person name="Wu C.I."/>
            <person name="Wu G."/>
            <person name="Yamamoto D."/>
            <person name="Yang H.P."/>
            <person name="Yang S.P."/>
            <person name="Yorke J.A."/>
            <person name="Yoshida K."/>
            <person name="Zdobnov E."/>
            <person name="Zhang P."/>
            <person name="Zhang Y."/>
            <person name="Zimin A.V."/>
            <person name="Baldwin J."/>
            <person name="Abdouelleil A."/>
            <person name="Abdulkadir J."/>
            <person name="Abebe A."/>
            <person name="Abera B."/>
            <person name="Abreu J."/>
            <person name="Acer S.C."/>
            <person name="Aftuck L."/>
            <person name="Alexander A."/>
            <person name="An P."/>
            <person name="Anderson E."/>
            <person name="Anderson S."/>
            <person name="Arachi H."/>
            <person name="Azer M."/>
            <person name="Bachantsang P."/>
            <person name="Barry A."/>
            <person name="Bayul T."/>
            <person name="Berlin A."/>
            <person name="Bessette D."/>
            <person name="Bloom T."/>
            <person name="Blye J."/>
            <person name="Boguslavskiy L."/>
            <person name="Bonnet C."/>
            <person name="Boukhgalter B."/>
            <person name="Bourzgui I."/>
            <person name="Brown A."/>
            <person name="Cahill P."/>
            <person name="Channer S."/>
            <person name="Cheshatsang Y."/>
            <person name="Chuda L."/>
            <person name="Citroen M."/>
            <person name="Collymore A."/>
            <person name="Cooke P."/>
            <person name="Costello M."/>
            <person name="D'Aco K."/>
            <person name="Daza R."/>
            <person name="De Haan G."/>
            <person name="DeGray S."/>
            <person name="DeMaso C."/>
            <person name="Dhargay N."/>
            <person name="Dooley K."/>
            <person name="Dooley E."/>
            <person name="Doricent M."/>
            <person name="Dorje P."/>
            <person name="Dorjee K."/>
            <person name="Dupes A."/>
            <person name="Elong R."/>
            <person name="Falk J."/>
            <person name="Farina A."/>
            <person name="Faro S."/>
            <person name="Ferguson D."/>
            <person name="Fisher S."/>
            <person name="Foley C.D."/>
            <person name="Franke A."/>
            <person name="Friedrich D."/>
            <person name="Gadbois L."/>
            <person name="Gearin G."/>
            <person name="Gearin C.R."/>
            <person name="Giannoukos G."/>
            <person name="Goode T."/>
            <person name="Graham J."/>
            <person name="Grandbois E."/>
            <person name="Grewal S."/>
            <person name="Gyaltsen K."/>
            <person name="Hafez N."/>
            <person name="Hagos B."/>
            <person name="Hall J."/>
            <person name="Henson C."/>
            <person name="Hollinger A."/>
            <person name="Honan T."/>
            <person name="Huard M.D."/>
            <person name="Hughes L."/>
            <person name="Hurhula B."/>
            <person name="Husby M.E."/>
            <person name="Kamat A."/>
            <person name="Kanga B."/>
            <person name="Kashin S."/>
            <person name="Khazanovich D."/>
            <person name="Kisner P."/>
            <person name="Lance K."/>
            <person name="Lara M."/>
            <person name="Lee W."/>
            <person name="Lennon N."/>
            <person name="Letendre F."/>
            <person name="LeVine R."/>
            <person name="Lipovsky A."/>
            <person name="Liu X."/>
            <person name="Liu J."/>
            <person name="Liu S."/>
            <person name="Lokyitsang T."/>
            <person name="Lokyitsang Y."/>
            <person name="Lubonja R."/>
            <person name="Lui A."/>
            <person name="MacDonald P."/>
            <person name="Magnisalis V."/>
            <person name="Maru K."/>
            <person name="Matthews C."/>
            <person name="McCusker W."/>
            <person name="McDonough S."/>
            <person name="Mehta T."/>
            <person name="Meldrim J."/>
            <person name="Meneus L."/>
            <person name="Mihai O."/>
            <person name="Mihalev A."/>
            <person name="Mihova T."/>
            <person name="Mittelman R."/>
            <person name="Mlenga V."/>
            <person name="Montmayeur A."/>
            <person name="Mulrain L."/>
            <person name="Navidi A."/>
            <person name="Naylor J."/>
            <person name="Negash T."/>
            <person name="Nguyen T."/>
            <person name="Nguyen N."/>
            <person name="Nicol R."/>
            <person name="Norbu C."/>
            <person name="Norbu N."/>
            <person name="Novod N."/>
            <person name="O'Neill B."/>
            <person name="Osman S."/>
            <person name="Markiewicz E."/>
            <person name="Oyono O.L."/>
            <person name="Patti C."/>
            <person name="Phunkhang P."/>
            <person name="Pierre F."/>
            <person name="Priest M."/>
            <person name="Raghuraman S."/>
            <person name="Rege F."/>
            <person name="Reyes R."/>
            <person name="Rise C."/>
            <person name="Rogov P."/>
            <person name="Ross K."/>
            <person name="Ryan E."/>
            <person name="Settipalli S."/>
            <person name="Shea T."/>
            <person name="Sherpa N."/>
            <person name="Shi L."/>
            <person name="Shih D."/>
            <person name="Sparrow T."/>
            <person name="Spaulding J."/>
            <person name="Stalker J."/>
            <person name="Stange-Thomann N."/>
            <person name="Stavropoulos S."/>
            <person name="Stone C."/>
            <person name="Strader C."/>
            <person name="Tesfaye S."/>
            <person name="Thomson T."/>
            <person name="Thoulutsang Y."/>
            <person name="Thoulutsang D."/>
            <person name="Topham K."/>
            <person name="Topping I."/>
            <person name="Tsamla T."/>
            <person name="Vassiliev H."/>
            <person name="Vo A."/>
            <person name="Wangchuk T."/>
            <person name="Wangdi T."/>
            <person name="Weiand M."/>
            <person name="Wilkinson J."/>
            <person name="Wilson A."/>
            <person name="Yadav S."/>
            <person name="Young G."/>
            <person name="Yu Q."/>
            <person name="Zembek L."/>
            <person name="Zhong D."/>
            <person name="Zimmer A."/>
            <person name="Zwirko Z."/>
            <person name="Jaffe D.B."/>
            <person name="Alvarez P."/>
            <person name="Brockman W."/>
            <person name="Butler J."/>
            <person name="Chin C."/>
            <person name="Gnerre S."/>
            <person name="Grabherr M."/>
            <person name="Kleber M."/>
            <person name="Mauceli E."/>
            <person name="MacCallum I."/>
        </authorList>
    </citation>
    <scope>NUCLEOTIDE SEQUENCE [LARGE SCALE GENOMIC DNA]</scope>
    <source>
        <strain evidence="3">MSH-3 / Tucson 14011-0111.49</strain>
    </source>
</reference>
<sequence length="190" mass="21226">MCITVIPGINQNTLIDQSTSSHLADLKETSGKARTSTERRFKGAKRCSVCETCTQTGYSMEQEALSNPLLSCLEQIRQHLRAEAENAPKKQTTMQKCECRCFAEKSTSVRSVDGKTVKGNAAPSAAAAFKNKRRKTPLKTQKIRQFEERLKSSKKDEPNDVAFEEDMTQDQPGCQTRMPARMPAWMQTGC</sequence>
<evidence type="ECO:0000256" key="1">
    <source>
        <dbReference type="SAM" id="MobiDB-lite"/>
    </source>
</evidence>
<accession>B4H020</accession>
<dbReference type="Proteomes" id="UP000008744">
    <property type="component" value="Unassembled WGS sequence"/>
</dbReference>
<dbReference type="HOGENOM" id="CLU_1429402_0_0_1"/>
<organism evidence="3">
    <name type="scientific">Drosophila persimilis</name>
    <name type="common">Fruit fly</name>
    <dbReference type="NCBI Taxonomy" id="7234"/>
    <lineage>
        <taxon>Eukaryota</taxon>
        <taxon>Metazoa</taxon>
        <taxon>Ecdysozoa</taxon>
        <taxon>Arthropoda</taxon>
        <taxon>Hexapoda</taxon>
        <taxon>Insecta</taxon>
        <taxon>Pterygota</taxon>
        <taxon>Neoptera</taxon>
        <taxon>Endopterygota</taxon>
        <taxon>Diptera</taxon>
        <taxon>Brachycera</taxon>
        <taxon>Muscomorpha</taxon>
        <taxon>Ephydroidea</taxon>
        <taxon>Drosophilidae</taxon>
        <taxon>Drosophila</taxon>
        <taxon>Sophophora</taxon>
    </lineage>
</organism>
<dbReference type="OrthoDB" id="7872571at2759"/>
<feature type="compositionally biased region" description="Basic and acidic residues" evidence="1">
    <location>
        <begin position="145"/>
        <end position="158"/>
    </location>
</feature>
<evidence type="ECO:0000313" key="3">
    <source>
        <dbReference type="Proteomes" id="UP000008744"/>
    </source>
</evidence>
<evidence type="ECO:0000313" key="2">
    <source>
        <dbReference type="EMBL" id="EDW29597.1"/>
    </source>
</evidence>
<protein>
    <submittedName>
        <fullName evidence="2">GL22900</fullName>
    </submittedName>
</protein>
<proteinExistence type="predicted"/>
<dbReference type="AlphaFoldDB" id="B4H020"/>
<name>B4H020_DROPE</name>
<feature type="region of interest" description="Disordered" evidence="1">
    <location>
        <begin position="145"/>
        <end position="190"/>
    </location>
</feature>
<dbReference type="EMBL" id="CH479199">
    <property type="protein sequence ID" value="EDW29597.1"/>
    <property type="molecule type" value="Genomic_DNA"/>
</dbReference>
<keyword evidence="3" id="KW-1185">Reference proteome</keyword>